<dbReference type="GO" id="GO:0005886">
    <property type="term" value="C:plasma membrane"/>
    <property type="evidence" value="ECO:0007669"/>
    <property type="project" value="UniProtKB-SubCell"/>
</dbReference>
<dbReference type="OrthoDB" id="5638726at2"/>
<dbReference type="Pfam" id="PF01810">
    <property type="entry name" value="LysE"/>
    <property type="match status" value="1"/>
</dbReference>
<evidence type="ECO:0000256" key="5">
    <source>
        <dbReference type="ARBA" id="ARBA00023136"/>
    </source>
</evidence>
<evidence type="ECO:0000313" key="8">
    <source>
        <dbReference type="Proteomes" id="UP000321534"/>
    </source>
</evidence>
<accession>A0A512CWH3</accession>
<dbReference type="GO" id="GO:0015171">
    <property type="term" value="F:amino acid transmembrane transporter activity"/>
    <property type="evidence" value="ECO:0007669"/>
    <property type="project" value="TreeGrafter"/>
</dbReference>
<name>A0A512CWH3_9MICO</name>
<evidence type="ECO:0000256" key="2">
    <source>
        <dbReference type="ARBA" id="ARBA00022475"/>
    </source>
</evidence>
<dbReference type="PANTHER" id="PTHR30086:SF20">
    <property type="entry name" value="ARGININE EXPORTER PROTEIN ARGO-RELATED"/>
    <property type="match status" value="1"/>
</dbReference>
<dbReference type="InterPro" id="IPR001123">
    <property type="entry name" value="LeuE-type"/>
</dbReference>
<organism evidence="7 8">
    <name type="scientific">Terrabacter aerolatus</name>
    <dbReference type="NCBI Taxonomy" id="422442"/>
    <lineage>
        <taxon>Bacteria</taxon>
        <taxon>Bacillati</taxon>
        <taxon>Actinomycetota</taxon>
        <taxon>Actinomycetes</taxon>
        <taxon>Micrococcales</taxon>
        <taxon>Intrasporangiaceae</taxon>
        <taxon>Terrabacter</taxon>
    </lineage>
</organism>
<dbReference type="Proteomes" id="UP000321534">
    <property type="component" value="Unassembled WGS sequence"/>
</dbReference>
<feature type="transmembrane region" description="Helical" evidence="6">
    <location>
        <begin position="106"/>
        <end position="123"/>
    </location>
</feature>
<keyword evidence="2" id="KW-1003">Cell membrane</keyword>
<evidence type="ECO:0000256" key="1">
    <source>
        <dbReference type="ARBA" id="ARBA00004651"/>
    </source>
</evidence>
<dbReference type="AlphaFoldDB" id="A0A512CWH3"/>
<reference evidence="7 8" key="1">
    <citation type="submission" date="2019-07" db="EMBL/GenBank/DDBJ databases">
        <title>Whole genome shotgun sequence of Terrabacter aerolatus NBRC 106305.</title>
        <authorList>
            <person name="Hosoyama A."/>
            <person name="Uohara A."/>
            <person name="Ohji S."/>
            <person name="Ichikawa N."/>
        </authorList>
    </citation>
    <scope>NUCLEOTIDE SEQUENCE [LARGE SCALE GENOMIC DNA]</scope>
    <source>
        <strain evidence="7 8">NBRC 106305</strain>
    </source>
</reference>
<evidence type="ECO:0000256" key="6">
    <source>
        <dbReference type="SAM" id="Phobius"/>
    </source>
</evidence>
<keyword evidence="3 6" id="KW-0812">Transmembrane</keyword>
<comment type="caution">
    <text evidence="7">The sequence shown here is derived from an EMBL/GenBank/DDBJ whole genome shotgun (WGS) entry which is preliminary data.</text>
</comment>
<keyword evidence="5 6" id="KW-0472">Membrane</keyword>
<feature type="transmembrane region" description="Helical" evidence="6">
    <location>
        <begin position="143"/>
        <end position="167"/>
    </location>
</feature>
<gene>
    <name evidence="7" type="ORF">TAE01_03730</name>
</gene>
<evidence type="ECO:0000256" key="3">
    <source>
        <dbReference type="ARBA" id="ARBA00022692"/>
    </source>
</evidence>
<feature type="transmembrane region" description="Helical" evidence="6">
    <location>
        <begin position="67"/>
        <end position="85"/>
    </location>
</feature>
<feature type="transmembrane region" description="Helical" evidence="6">
    <location>
        <begin position="6"/>
        <end position="25"/>
    </location>
</feature>
<keyword evidence="4 6" id="KW-1133">Transmembrane helix</keyword>
<sequence>MTSLLPGFLTMASLIVAIGAQNAYVLRTGLARQHVGLVVAVCALSDAVLVAAGVLGVGGLVTAHPGLLTVVRWVGAAYLVGYGVLCLRNARHPKALATDGTAPSRTGVLATVVALTWLNPHVYLDTVLLVGSLANQHGPDGRWWFAGGAAIASIAWFTALGYGARLLAPLFARPATWRVLDVAIALVMFTIAITLLLG</sequence>
<dbReference type="PANTHER" id="PTHR30086">
    <property type="entry name" value="ARGININE EXPORTER PROTEIN ARGO"/>
    <property type="match status" value="1"/>
</dbReference>
<dbReference type="EMBL" id="BJYX01000001">
    <property type="protein sequence ID" value="GEO28563.1"/>
    <property type="molecule type" value="Genomic_DNA"/>
</dbReference>
<proteinExistence type="predicted"/>
<evidence type="ECO:0000256" key="4">
    <source>
        <dbReference type="ARBA" id="ARBA00022989"/>
    </source>
</evidence>
<dbReference type="RefSeq" id="WP_147062754.1">
    <property type="nucleotide sequence ID" value="NZ_BAAARO010000025.1"/>
</dbReference>
<evidence type="ECO:0000313" key="7">
    <source>
        <dbReference type="EMBL" id="GEO28563.1"/>
    </source>
</evidence>
<keyword evidence="8" id="KW-1185">Reference proteome</keyword>
<feature type="transmembrane region" description="Helical" evidence="6">
    <location>
        <begin position="37"/>
        <end position="61"/>
    </location>
</feature>
<feature type="transmembrane region" description="Helical" evidence="6">
    <location>
        <begin position="179"/>
        <end position="197"/>
    </location>
</feature>
<comment type="subcellular location">
    <subcellularLocation>
        <location evidence="1">Cell membrane</location>
        <topology evidence="1">Multi-pass membrane protein</topology>
    </subcellularLocation>
</comment>
<protein>
    <submittedName>
        <fullName evidence="7">Putative transporter</fullName>
    </submittedName>
</protein>